<evidence type="ECO:0000313" key="3">
    <source>
        <dbReference type="Proteomes" id="UP000197153"/>
    </source>
</evidence>
<protein>
    <submittedName>
        <fullName evidence="2">4-oxalocrotonate tautomerase</fullName>
    </submittedName>
</protein>
<accession>A0A248K071</accession>
<dbReference type="AlphaFoldDB" id="A0A248K071"/>
<name>A0A248K071_9PROT</name>
<evidence type="ECO:0000313" key="2">
    <source>
        <dbReference type="EMBL" id="ASG24377.1"/>
    </source>
</evidence>
<proteinExistence type="predicted"/>
<keyword evidence="3" id="KW-1185">Reference proteome</keyword>
<dbReference type="EMBL" id="CP022112">
    <property type="protein sequence ID" value="ASG24377.1"/>
    <property type="molecule type" value="Genomic_DNA"/>
</dbReference>
<gene>
    <name evidence="2" type="ORF">Y958_26185</name>
</gene>
<dbReference type="Proteomes" id="UP000197153">
    <property type="component" value="Chromosome 3"/>
</dbReference>
<reference evidence="2 3" key="1">
    <citation type="submission" date="2017-06" db="EMBL/GenBank/DDBJ databases">
        <title>Complete genome sequence of Nitrospirillum amazonense strain CBAmC, an endophytic nitrogen-fixing and plant growth-promoting bacterium, isolated from sugarcane.</title>
        <authorList>
            <person name="Schwab S."/>
            <person name="dos Santos Teixeira K.R."/>
            <person name="Simoes Araujo J.L."/>
            <person name="Soares Vidal M."/>
            <person name="Borges de Freitas H.R."/>
            <person name="Rivello Crivelaro A.L."/>
            <person name="Bueno de Camargo Nunes A."/>
            <person name="dos Santos C.M."/>
            <person name="Palmeira da Silva Rosa D."/>
            <person name="da Silva Padilha D."/>
            <person name="da Silva E."/>
            <person name="Araujo Terra L."/>
            <person name="Soares Mendes V."/>
            <person name="Farinelli L."/>
            <person name="Magalhaes Cruz L."/>
            <person name="Baldani J.I."/>
        </authorList>
    </citation>
    <scope>NUCLEOTIDE SEQUENCE [LARGE SCALE GENOMIC DNA]</scope>
    <source>
        <strain evidence="2 3">CBAmC</strain>
    </source>
</reference>
<organism evidence="2 3">
    <name type="scientific">Nitrospirillum viridazoti CBAmc</name>
    <dbReference type="NCBI Taxonomy" id="1441467"/>
    <lineage>
        <taxon>Bacteria</taxon>
        <taxon>Pseudomonadati</taxon>
        <taxon>Pseudomonadota</taxon>
        <taxon>Alphaproteobacteria</taxon>
        <taxon>Rhodospirillales</taxon>
        <taxon>Azospirillaceae</taxon>
        <taxon>Nitrospirillum</taxon>
        <taxon>Nitrospirillum viridazoti</taxon>
    </lineage>
</organism>
<evidence type="ECO:0000256" key="1">
    <source>
        <dbReference type="SAM" id="MobiDB-lite"/>
    </source>
</evidence>
<feature type="region of interest" description="Disordered" evidence="1">
    <location>
        <begin position="1"/>
        <end position="23"/>
    </location>
</feature>
<sequence>MPELAKNLPDPPRSNGSQFGWARKKEPVHRTTALLIEYFSEASRPHATVLIEEVEDGGYARADEMFVIPDQYRAEDWPLRRHHAAKR</sequence>
<dbReference type="KEGG" id="nao:Y958_26185"/>